<evidence type="ECO:0000313" key="2">
    <source>
        <dbReference type="EMBL" id="KAF7406893.1"/>
    </source>
</evidence>
<feature type="compositionally biased region" description="Basic and acidic residues" evidence="1">
    <location>
        <begin position="309"/>
        <end position="336"/>
    </location>
</feature>
<feature type="region of interest" description="Disordered" evidence="1">
    <location>
        <begin position="309"/>
        <end position="343"/>
    </location>
</feature>
<dbReference type="Proteomes" id="UP000600918">
    <property type="component" value="Unassembled WGS sequence"/>
</dbReference>
<organism evidence="2 3">
    <name type="scientific">Vespula pensylvanica</name>
    <name type="common">Western yellow jacket</name>
    <name type="synonym">Wasp</name>
    <dbReference type="NCBI Taxonomy" id="30213"/>
    <lineage>
        <taxon>Eukaryota</taxon>
        <taxon>Metazoa</taxon>
        <taxon>Ecdysozoa</taxon>
        <taxon>Arthropoda</taxon>
        <taxon>Hexapoda</taxon>
        <taxon>Insecta</taxon>
        <taxon>Pterygota</taxon>
        <taxon>Neoptera</taxon>
        <taxon>Endopterygota</taxon>
        <taxon>Hymenoptera</taxon>
        <taxon>Apocrita</taxon>
        <taxon>Aculeata</taxon>
        <taxon>Vespoidea</taxon>
        <taxon>Vespidae</taxon>
        <taxon>Vespinae</taxon>
        <taxon>Vespula</taxon>
    </lineage>
</organism>
<comment type="caution">
    <text evidence="2">The sequence shown here is derived from an EMBL/GenBank/DDBJ whole genome shotgun (WGS) entry which is preliminary data.</text>
</comment>
<dbReference type="EMBL" id="JACSDY010000015">
    <property type="protein sequence ID" value="KAF7406893.1"/>
    <property type="molecule type" value="Genomic_DNA"/>
</dbReference>
<protein>
    <submittedName>
        <fullName evidence="2">Uncharacterized protein</fullName>
    </submittedName>
</protein>
<name>A0A834NGT2_VESPE</name>
<gene>
    <name evidence="2" type="ORF">H0235_014549</name>
</gene>
<keyword evidence="3" id="KW-1185">Reference proteome</keyword>
<accession>A0A834NGT2</accession>
<sequence length="343" mass="39958">MRALGAKRRINFVAPCIGNTRQSNRSNLRRNLEAHDDEILLILLETAFDLYIRPSTFAMLPHWVPLPITQSSFATTPQTRFVNRLGGLHYIYLPISIAFYDIRKWEGLTSDFLRRVSLLFEGSRVNGERAIRRIVLERRYKSVFKIVWEEVDIARSKTIRLYLDERIDRKSDRRERKRTEENRIEQYRTGEDGKRTSLLEDKVFTSTGLRRVLNPNANRCLDAACLMNVSGPYGVNLCQGINYAIEFCVLPTRSSIRTWVPRILESSWVNPLKNVYIEKCSRVFEVLRVSSSEVHRVVKAVITKAKAFSDEKRKISERAPRERKLRNDPSRHEVDARQTPPPP</sequence>
<reference evidence="2" key="1">
    <citation type="journal article" date="2020" name="G3 (Bethesda)">
        <title>High-Quality Assemblies for Three Invasive Social Wasps from the &lt;i&gt;Vespula&lt;/i&gt; Genus.</title>
        <authorList>
            <person name="Harrop T.W.R."/>
            <person name="Guhlin J."/>
            <person name="McLaughlin G.M."/>
            <person name="Permina E."/>
            <person name="Stockwell P."/>
            <person name="Gilligan J."/>
            <person name="Le Lec M.F."/>
            <person name="Gruber M.A.M."/>
            <person name="Quinn O."/>
            <person name="Lovegrove M."/>
            <person name="Duncan E.J."/>
            <person name="Remnant E.J."/>
            <person name="Van Eeckhoven J."/>
            <person name="Graham B."/>
            <person name="Knapp R.A."/>
            <person name="Langford K.W."/>
            <person name="Kronenberg Z."/>
            <person name="Press M.O."/>
            <person name="Eacker S.M."/>
            <person name="Wilson-Rankin E.E."/>
            <person name="Purcell J."/>
            <person name="Lester P.J."/>
            <person name="Dearden P.K."/>
        </authorList>
    </citation>
    <scope>NUCLEOTIDE SEQUENCE</scope>
    <source>
        <strain evidence="2">Volc-1</strain>
    </source>
</reference>
<proteinExistence type="predicted"/>
<evidence type="ECO:0000313" key="3">
    <source>
        <dbReference type="Proteomes" id="UP000600918"/>
    </source>
</evidence>
<evidence type="ECO:0000256" key="1">
    <source>
        <dbReference type="SAM" id="MobiDB-lite"/>
    </source>
</evidence>
<dbReference type="AlphaFoldDB" id="A0A834NGT2"/>